<feature type="transmembrane region" description="Helical" evidence="6">
    <location>
        <begin position="144"/>
        <end position="160"/>
    </location>
</feature>
<evidence type="ECO:0000256" key="5">
    <source>
        <dbReference type="ARBA" id="ARBA00023136"/>
    </source>
</evidence>
<name>A0A6J4JQG3_9BACT</name>
<keyword evidence="2" id="KW-1003">Cell membrane</keyword>
<evidence type="ECO:0000256" key="4">
    <source>
        <dbReference type="ARBA" id="ARBA00022989"/>
    </source>
</evidence>
<sequence length="336" mass="35691">MKKVGWVKYLLHAAVLAGLVYAGMKYINGQELTRALHRFDWVYAPFILALSIGYVLVKGSRFVYLLRHLTHASRWTILRGYVAGQACTVLPGGMAARAGILEQAGVPVKDSGAAIAVSSLSDQAMFLVCALVSSLWFDAARKPVLIFLAGLTLVSILLGLEATRTWLLGLVEKILGRFKLLDLWRGFLGSMKEVATPSVLLGGLVNTAFAFALMVVALDLSMRGVGAQVPYDRLLLAFTLPTMLGRISAMPGGVGVTEAGMVGILDTAAGVTLDQAAAAVLIFRVGTVLFAALFGGAVYALGWHGDRERRRSRVKPDGPAVAPVVAETPAAAEVAR</sequence>
<feature type="transmembrane region" description="Helical" evidence="6">
    <location>
        <begin position="112"/>
        <end position="137"/>
    </location>
</feature>
<gene>
    <name evidence="7" type="ORF">AVDCRST_MAG63-3881</name>
</gene>
<dbReference type="InterPro" id="IPR022791">
    <property type="entry name" value="L-PG_synthase/AglD"/>
</dbReference>
<evidence type="ECO:0000313" key="7">
    <source>
        <dbReference type="EMBL" id="CAA9284784.1"/>
    </source>
</evidence>
<evidence type="ECO:0000256" key="3">
    <source>
        <dbReference type="ARBA" id="ARBA00022692"/>
    </source>
</evidence>
<feature type="transmembrane region" description="Helical" evidence="6">
    <location>
        <begin position="199"/>
        <end position="222"/>
    </location>
</feature>
<evidence type="ECO:0000256" key="6">
    <source>
        <dbReference type="SAM" id="Phobius"/>
    </source>
</evidence>
<evidence type="ECO:0000256" key="2">
    <source>
        <dbReference type="ARBA" id="ARBA00022475"/>
    </source>
</evidence>
<dbReference type="GO" id="GO:0005886">
    <property type="term" value="C:plasma membrane"/>
    <property type="evidence" value="ECO:0007669"/>
    <property type="project" value="UniProtKB-SubCell"/>
</dbReference>
<feature type="transmembrane region" description="Helical" evidence="6">
    <location>
        <begin position="39"/>
        <end position="57"/>
    </location>
</feature>
<feature type="transmembrane region" description="Helical" evidence="6">
    <location>
        <begin position="234"/>
        <end position="256"/>
    </location>
</feature>
<protein>
    <submittedName>
        <fullName evidence="7">Uncharacterized protein</fullName>
    </submittedName>
</protein>
<dbReference type="Pfam" id="PF03706">
    <property type="entry name" value="LPG_synthase_TM"/>
    <property type="match status" value="1"/>
</dbReference>
<keyword evidence="4 6" id="KW-1133">Transmembrane helix</keyword>
<dbReference type="EMBL" id="CADCTO010000520">
    <property type="protein sequence ID" value="CAA9284784.1"/>
    <property type="molecule type" value="Genomic_DNA"/>
</dbReference>
<dbReference type="PANTHER" id="PTHR39087">
    <property type="entry name" value="UPF0104 MEMBRANE PROTEIN MJ1595"/>
    <property type="match status" value="1"/>
</dbReference>
<dbReference type="PANTHER" id="PTHR39087:SF2">
    <property type="entry name" value="UPF0104 MEMBRANE PROTEIN MJ1595"/>
    <property type="match status" value="1"/>
</dbReference>
<feature type="transmembrane region" description="Helical" evidence="6">
    <location>
        <begin position="78"/>
        <end position="100"/>
    </location>
</feature>
<feature type="transmembrane region" description="Helical" evidence="6">
    <location>
        <begin position="276"/>
        <end position="303"/>
    </location>
</feature>
<keyword evidence="3 6" id="KW-0812">Transmembrane</keyword>
<dbReference type="NCBIfam" id="TIGR00374">
    <property type="entry name" value="flippase-like domain"/>
    <property type="match status" value="1"/>
</dbReference>
<evidence type="ECO:0000256" key="1">
    <source>
        <dbReference type="ARBA" id="ARBA00004651"/>
    </source>
</evidence>
<comment type="subcellular location">
    <subcellularLocation>
        <location evidence="1">Cell membrane</location>
        <topology evidence="1">Multi-pass membrane protein</topology>
    </subcellularLocation>
</comment>
<organism evidence="7">
    <name type="scientific">uncultured Armatimonadetes bacterium</name>
    <dbReference type="NCBI Taxonomy" id="157466"/>
    <lineage>
        <taxon>Bacteria</taxon>
        <taxon>Bacillati</taxon>
        <taxon>Armatimonadota</taxon>
        <taxon>environmental samples</taxon>
    </lineage>
</organism>
<reference evidence="7" key="1">
    <citation type="submission" date="2020-02" db="EMBL/GenBank/DDBJ databases">
        <authorList>
            <person name="Meier V. D."/>
        </authorList>
    </citation>
    <scope>NUCLEOTIDE SEQUENCE</scope>
    <source>
        <strain evidence="7">AVDCRST_MAG63</strain>
    </source>
</reference>
<proteinExistence type="predicted"/>
<keyword evidence="5 6" id="KW-0472">Membrane</keyword>
<accession>A0A6J4JQG3</accession>
<dbReference type="AlphaFoldDB" id="A0A6J4JQG3"/>